<feature type="region of interest" description="Disordered" evidence="1">
    <location>
        <begin position="316"/>
        <end position="343"/>
    </location>
</feature>
<comment type="caution">
    <text evidence="2">The sequence shown here is derived from an EMBL/GenBank/DDBJ whole genome shotgun (WGS) entry which is preliminary data.</text>
</comment>
<gene>
    <name evidence="2" type="ORF">BXZ70DRAFT_1081072</name>
</gene>
<dbReference type="Proteomes" id="UP000813824">
    <property type="component" value="Unassembled WGS sequence"/>
</dbReference>
<evidence type="ECO:0000313" key="2">
    <source>
        <dbReference type="EMBL" id="KAH8077277.1"/>
    </source>
</evidence>
<dbReference type="AlphaFoldDB" id="A0A8K0UE40"/>
<dbReference type="EMBL" id="JAEVFJ010000065">
    <property type="protein sequence ID" value="KAH8077277.1"/>
    <property type="molecule type" value="Genomic_DNA"/>
</dbReference>
<keyword evidence="3" id="KW-1185">Reference proteome</keyword>
<evidence type="ECO:0000256" key="1">
    <source>
        <dbReference type="SAM" id="MobiDB-lite"/>
    </source>
</evidence>
<name>A0A8K0UE40_9AGAR</name>
<dbReference type="OrthoDB" id="2757812at2759"/>
<organism evidence="2 3">
    <name type="scientific">Cristinia sonorae</name>
    <dbReference type="NCBI Taxonomy" id="1940300"/>
    <lineage>
        <taxon>Eukaryota</taxon>
        <taxon>Fungi</taxon>
        <taxon>Dikarya</taxon>
        <taxon>Basidiomycota</taxon>
        <taxon>Agaricomycotina</taxon>
        <taxon>Agaricomycetes</taxon>
        <taxon>Agaricomycetidae</taxon>
        <taxon>Agaricales</taxon>
        <taxon>Pleurotineae</taxon>
        <taxon>Stephanosporaceae</taxon>
        <taxon>Cristinia</taxon>
    </lineage>
</organism>
<accession>A0A8K0UE40</accession>
<evidence type="ECO:0000313" key="3">
    <source>
        <dbReference type="Proteomes" id="UP000813824"/>
    </source>
</evidence>
<protein>
    <submittedName>
        <fullName evidence="2">Uncharacterized protein</fullName>
    </submittedName>
</protein>
<sequence>MPSDTIICAAGREKPTLLTSRPPSRFGSWLSQAAETLMTCDKMPIDLTILGTNFSSNAYSNTEVVLAVYWKLSRIEKLAKSQMKASKNSKKAKEELMILVGKGKELYERFVKVQDDAENPQDALANTLFTSQDTVADGGSLIVVPDFTGYHLVGMKESKPIDKNCLYAWRVRNKLRIVHECSPFFLEIKTSPTRHKPNNVVTRKRWDQDLREILRTAVEDLMFYCSVYLAKDLSIKKEIPEMEFNASVEELRKNDPVWKEEAVFNAAVKKLTDVKIFVLGTKASDLALTEMRDATISIVNNHVAYGPTMLATQPKAKGVVGQSVDEGRRSEDEQYEPGGCSVN</sequence>
<proteinExistence type="predicted"/>
<reference evidence="2" key="1">
    <citation type="journal article" date="2021" name="New Phytol.">
        <title>Evolutionary innovations through gain and loss of genes in the ectomycorrhizal Boletales.</title>
        <authorList>
            <person name="Wu G."/>
            <person name="Miyauchi S."/>
            <person name="Morin E."/>
            <person name="Kuo A."/>
            <person name="Drula E."/>
            <person name="Varga T."/>
            <person name="Kohler A."/>
            <person name="Feng B."/>
            <person name="Cao Y."/>
            <person name="Lipzen A."/>
            <person name="Daum C."/>
            <person name="Hundley H."/>
            <person name="Pangilinan J."/>
            <person name="Johnson J."/>
            <person name="Barry K."/>
            <person name="LaButti K."/>
            <person name="Ng V."/>
            <person name="Ahrendt S."/>
            <person name="Min B."/>
            <person name="Choi I.G."/>
            <person name="Park H."/>
            <person name="Plett J.M."/>
            <person name="Magnuson J."/>
            <person name="Spatafora J.W."/>
            <person name="Nagy L.G."/>
            <person name="Henrissat B."/>
            <person name="Grigoriev I.V."/>
            <person name="Yang Z.L."/>
            <person name="Xu J."/>
            <person name="Martin F.M."/>
        </authorList>
    </citation>
    <scope>NUCLEOTIDE SEQUENCE</scope>
    <source>
        <strain evidence="2">KKN 215</strain>
    </source>
</reference>